<dbReference type="Gene3D" id="1.10.1400.10">
    <property type="match status" value="1"/>
</dbReference>
<dbReference type="Pfam" id="PF01804">
    <property type="entry name" value="Penicil_amidase"/>
    <property type="match status" value="1"/>
</dbReference>
<dbReference type="InterPro" id="IPR043147">
    <property type="entry name" value="Penicillin_amidase_A-knob"/>
</dbReference>
<evidence type="ECO:0000256" key="1">
    <source>
        <dbReference type="ARBA" id="ARBA00006586"/>
    </source>
</evidence>
<evidence type="ECO:0000256" key="2">
    <source>
        <dbReference type="ARBA" id="ARBA00022729"/>
    </source>
</evidence>
<dbReference type="Proteomes" id="UP000270261">
    <property type="component" value="Unassembled WGS sequence"/>
</dbReference>
<dbReference type="AlphaFoldDB" id="A0A426FRU8"/>
<accession>A0A426FRU8</accession>
<proteinExistence type="inferred from homology"/>
<dbReference type="Gene3D" id="2.30.120.10">
    <property type="match status" value="1"/>
</dbReference>
<dbReference type="Gene3D" id="3.60.20.10">
    <property type="entry name" value="Glutamine Phosphoribosylpyrophosphate, subunit 1, domain 1"/>
    <property type="match status" value="1"/>
</dbReference>
<dbReference type="PANTHER" id="PTHR34218:SF3">
    <property type="entry name" value="ACYL-HOMOSERINE LACTONE ACYLASE PVDQ"/>
    <property type="match status" value="1"/>
</dbReference>
<keyword evidence="8" id="KW-1185">Reference proteome</keyword>
<evidence type="ECO:0000313" key="8">
    <source>
        <dbReference type="Proteomes" id="UP000270261"/>
    </source>
</evidence>
<dbReference type="InterPro" id="IPR043146">
    <property type="entry name" value="Penicillin_amidase_N_B-knob"/>
</dbReference>
<reference evidence="7 8" key="1">
    <citation type="submission" date="2018-11" db="EMBL/GenBank/DDBJ databases">
        <title>Genome sequencing of Lautropia sp. KCOM 2505 (= ChDC F240).</title>
        <authorList>
            <person name="Kook J.-K."/>
            <person name="Park S.-N."/>
            <person name="Lim Y.K."/>
        </authorList>
    </citation>
    <scope>NUCLEOTIDE SEQUENCE [LARGE SCALE GENOMIC DNA]</scope>
    <source>
        <strain evidence="7 8">KCOM 2505</strain>
    </source>
</reference>
<dbReference type="PANTHER" id="PTHR34218">
    <property type="entry name" value="PEPTIDASE S45 PENICILLIN AMIDASE"/>
    <property type="match status" value="1"/>
</dbReference>
<gene>
    <name evidence="7" type="ORF">EHV23_04110</name>
</gene>
<evidence type="ECO:0000256" key="4">
    <source>
        <dbReference type="ARBA" id="ARBA00023145"/>
    </source>
</evidence>
<comment type="caution">
    <text evidence="7">The sequence shown here is derived from an EMBL/GenBank/DDBJ whole genome shotgun (WGS) entry which is preliminary data.</text>
</comment>
<comment type="similarity">
    <text evidence="1">Belongs to the peptidase S45 family.</text>
</comment>
<keyword evidence="2 6" id="KW-0732">Signal</keyword>
<keyword evidence="4" id="KW-0865">Zymogen</keyword>
<dbReference type="OrthoDB" id="9760084at2"/>
<feature type="chain" id="PRO_5019314556" evidence="6">
    <location>
        <begin position="35"/>
        <end position="856"/>
    </location>
</feature>
<dbReference type="SUPFAM" id="SSF56235">
    <property type="entry name" value="N-terminal nucleophile aminohydrolases (Ntn hydrolases)"/>
    <property type="match status" value="1"/>
</dbReference>
<dbReference type="GO" id="GO:0016811">
    <property type="term" value="F:hydrolase activity, acting on carbon-nitrogen (but not peptide) bonds, in linear amides"/>
    <property type="evidence" value="ECO:0007669"/>
    <property type="project" value="InterPro"/>
</dbReference>
<dbReference type="EMBL" id="RRUE01000001">
    <property type="protein sequence ID" value="RRN45398.1"/>
    <property type="molecule type" value="Genomic_DNA"/>
</dbReference>
<dbReference type="InterPro" id="IPR029055">
    <property type="entry name" value="Ntn_hydrolases_N"/>
</dbReference>
<dbReference type="GO" id="GO:0017000">
    <property type="term" value="P:antibiotic biosynthetic process"/>
    <property type="evidence" value="ECO:0007669"/>
    <property type="project" value="InterPro"/>
</dbReference>
<evidence type="ECO:0000313" key="7">
    <source>
        <dbReference type="EMBL" id="RRN45398.1"/>
    </source>
</evidence>
<dbReference type="InterPro" id="IPR023343">
    <property type="entry name" value="Penicillin_amidase_dom1"/>
</dbReference>
<evidence type="ECO:0000256" key="3">
    <source>
        <dbReference type="ARBA" id="ARBA00022801"/>
    </source>
</evidence>
<name>A0A426FRU8_9BURK</name>
<evidence type="ECO:0000256" key="6">
    <source>
        <dbReference type="SAM" id="SignalP"/>
    </source>
</evidence>
<feature type="region of interest" description="Disordered" evidence="5">
    <location>
        <begin position="675"/>
        <end position="695"/>
    </location>
</feature>
<organism evidence="7 8">
    <name type="scientific">Lautropia dentalis</name>
    <dbReference type="NCBI Taxonomy" id="2490857"/>
    <lineage>
        <taxon>Bacteria</taxon>
        <taxon>Pseudomonadati</taxon>
        <taxon>Pseudomonadota</taxon>
        <taxon>Betaproteobacteria</taxon>
        <taxon>Burkholderiales</taxon>
        <taxon>Burkholderiaceae</taxon>
        <taxon>Lautropia</taxon>
    </lineage>
</organism>
<dbReference type="Gene3D" id="1.10.439.10">
    <property type="entry name" value="Penicillin Amidohydrolase, domain 1"/>
    <property type="match status" value="1"/>
</dbReference>
<evidence type="ECO:0000256" key="5">
    <source>
        <dbReference type="SAM" id="MobiDB-lite"/>
    </source>
</evidence>
<feature type="signal peptide" evidence="6">
    <location>
        <begin position="1"/>
        <end position="34"/>
    </location>
</feature>
<keyword evidence="3" id="KW-0378">Hydrolase</keyword>
<dbReference type="InterPro" id="IPR002692">
    <property type="entry name" value="S45"/>
</dbReference>
<sequence>MRRATLLNILPSGARRLTLPLLLSVLLPQGAAVAGVVDIERTTDGIPHIRAQNWRDLGRGIGYAQAEDALCTLAEGFLTYAGGRSREFGGDGRPASSSMLGRPTNRELDFFFRAFATHDAVRSWQQHQPTQLDALAEGYAAGYNQYLQQARQGSTKVHHRACLEQTWVRPITAADVVRRMLAAQWGGGLVHFIAPLVAAAAPVDGQAGVDAAPADDAPDMPSASAAVDGTVVPQPGRAAAEELRRMLRVRIGHAPWLGSNGMAFGEAVTGEGQSVLFGNPHWYWSGPDRFYQMHLTIPGTLNVAGAGFLGVPLVMVGFNEQVAWTHTVSTARRFSLYALQLEGGKPARYRVDEARPRLSQREVSIEVRGEDGRIRTERRTFRQSGMGPLIGLGILSPALKTTDRQAFVLRDVNAGNDQVFAQYLAWNQAGSLTAFIGIQRKMLASPWVNTLAIGRGEGRVWYGDLGAVPAERDDWVQRCVVPGADMQAIMQEIGLPVLDGSRQACLPGGGSKDPAAARLAAQEMPGLLRQDYVANMNNSYWLTNAHAPLTGFPAVMGGEPDTLEMRARFGQQLALSQLERPVRSARALGDRLARELLTSEPYSARRYRAAVLETACGEAAPQSGAAQEGAQAGVRRACEVLSAWSGRADADARGALLWEAVWRAFGRAAERGVTGVPTGAPADPAKPLQEAPAGEKLRRSPLRAAMAEAVEDMRTAGLAPDAPLSATRVVSTMDGYVPEFGGCDEYGYFMVFCDSGAEEGGIEGNSYLQLVHFADDGVHARTLLAHGQDEEAMTAVSSGLVTAPGTGMPDAALRGSVVAPVVRYAQRRWLPFPFTAEQIRRDGVLSRVVLSTGGRQ</sequence>
<dbReference type="RefSeq" id="WP_125094827.1">
    <property type="nucleotide sequence ID" value="NZ_RRUE01000001.1"/>
</dbReference>
<protein>
    <submittedName>
        <fullName evidence="7">Penicillin acylase family protein</fullName>
    </submittedName>
</protein>